<dbReference type="Pfam" id="PF23343">
    <property type="entry name" value="REP_ORF2-G2P"/>
    <property type="match status" value="1"/>
</dbReference>
<dbReference type="InterPro" id="IPR056906">
    <property type="entry name" value="ORF2/G2P_dom"/>
</dbReference>
<dbReference type="EMBL" id="OM869701">
    <property type="protein sequence ID" value="UPW41960.1"/>
    <property type="molecule type" value="Genomic_DNA"/>
</dbReference>
<name>A0A976N382_9VIRU</name>
<evidence type="ECO:0000313" key="2">
    <source>
        <dbReference type="EMBL" id="UPW41960.1"/>
    </source>
</evidence>
<evidence type="ECO:0000259" key="1">
    <source>
        <dbReference type="Pfam" id="PF23343"/>
    </source>
</evidence>
<sequence length="329" mass="38745">MSCFKPLEAWDMTPDLDDPFAERIISFRIESDSVRRQKLIRQGRLLQLPCRKCVGCRLSKSREWANRVVMEQLYHNDSWFLTLTYDDEHLRPAYPVDEATGEILSVHATLVKKDLQDFLKRLRFNSGQAIRYFAAGEYGSQTYRPHYHLLIFGLYLDDLEVIRKNFAGQQYYVSDLIEKCWPFGFHILGKVTWQSAAYVARYTMKKASNGYDKNYYTVAGIEPEFQTMSLKPAIGRRFYDEHPEIFDYDYFSVSTPQGGRKVYPPEYFKKLYKAQHPVEAFERSKKARVNAEVREHLKLMLTDKDYGDILKDEEEALIRRITSLTRDDI</sequence>
<feature type="domain" description="Replication-associated protein ORF2/G2P" evidence="1">
    <location>
        <begin position="79"/>
        <end position="206"/>
    </location>
</feature>
<accession>A0A976N382</accession>
<proteinExistence type="predicted"/>
<organism evidence="2">
    <name type="scientific">Dipodfec virus RodF1_56</name>
    <dbReference type="NCBI Taxonomy" id="2929303"/>
    <lineage>
        <taxon>Viruses</taxon>
        <taxon>Monodnaviria</taxon>
        <taxon>Sangervirae</taxon>
        <taxon>Phixviricota</taxon>
        <taxon>Malgrandaviricetes</taxon>
        <taxon>Petitvirales</taxon>
        <taxon>Microviridae</taxon>
    </lineage>
</organism>
<protein>
    <submittedName>
        <fullName evidence="2">Replication initiator protein</fullName>
    </submittedName>
</protein>
<reference evidence="2" key="1">
    <citation type="submission" date="2022-02" db="EMBL/GenBank/DDBJ databases">
        <title>Towards deciphering the DNA virus diversity associated with rodent species in the families Cricetidae and Heteromyidae.</title>
        <authorList>
            <person name="Lund M."/>
            <person name="Larsen B.B."/>
            <person name="Gryseels S."/>
            <person name="Kraberger S."/>
            <person name="Rowsey D.M."/>
            <person name="Steger L."/>
            <person name="Yule K.M."/>
            <person name="Upham N.S."/>
            <person name="Worobey M."/>
            <person name="Van Doorslaer K."/>
            <person name="Varsani A."/>
        </authorList>
    </citation>
    <scope>NUCLEOTIDE SEQUENCE</scope>
    <source>
        <strain evidence="2">NeonRodF1_56</strain>
    </source>
</reference>